<dbReference type="STRING" id="871741.SAMN05192570_2346"/>
<dbReference type="InterPro" id="IPR051257">
    <property type="entry name" value="Diverse_CBS-Domain"/>
</dbReference>
<evidence type="ECO:0000256" key="2">
    <source>
        <dbReference type="PROSITE-ProRule" id="PRU00703"/>
    </source>
</evidence>
<dbReference type="Gene3D" id="3.10.580.10">
    <property type="entry name" value="CBS-domain"/>
    <property type="match status" value="1"/>
</dbReference>
<dbReference type="RefSeq" id="WP_092310781.1">
    <property type="nucleotide sequence ID" value="NZ_FOZV01000005.1"/>
</dbReference>
<keyword evidence="1 2" id="KW-0129">CBS domain</keyword>
<dbReference type="InterPro" id="IPR046342">
    <property type="entry name" value="CBS_dom_sf"/>
</dbReference>
<dbReference type="EMBL" id="FOZV01000005">
    <property type="protein sequence ID" value="SFS75625.1"/>
    <property type="molecule type" value="Genomic_DNA"/>
</dbReference>
<dbReference type="Proteomes" id="UP000198788">
    <property type="component" value="Unassembled WGS sequence"/>
</dbReference>
<proteinExistence type="predicted"/>
<evidence type="ECO:0000313" key="5">
    <source>
        <dbReference type="Proteomes" id="UP000198788"/>
    </source>
</evidence>
<feature type="domain" description="CBS" evidence="3">
    <location>
        <begin position="6"/>
        <end position="66"/>
    </location>
</feature>
<dbReference type="SMART" id="SM00116">
    <property type="entry name" value="CBS"/>
    <property type="match status" value="2"/>
</dbReference>
<evidence type="ECO:0000256" key="1">
    <source>
        <dbReference type="ARBA" id="ARBA00023122"/>
    </source>
</evidence>
<dbReference type="InterPro" id="IPR000644">
    <property type="entry name" value="CBS_dom"/>
</dbReference>
<name>A0A1I6SF75_9CAUL</name>
<dbReference type="CDD" id="cd04623">
    <property type="entry name" value="CBS_pair_bac_euk"/>
    <property type="match status" value="1"/>
</dbReference>
<dbReference type="InterPro" id="IPR044725">
    <property type="entry name" value="CBSX3_CBS_dom"/>
</dbReference>
<accession>A0A1I6SF75</accession>
<dbReference type="PANTHER" id="PTHR43080:SF2">
    <property type="entry name" value="CBS DOMAIN-CONTAINING PROTEIN"/>
    <property type="match status" value="1"/>
</dbReference>
<protein>
    <submittedName>
        <fullName evidence="4">CBS domain-containing protein</fullName>
    </submittedName>
</protein>
<dbReference type="PANTHER" id="PTHR43080">
    <property type="entry name" value="CBS DOMAIN-CONTAINING PROTEIN CBSX3, MITOCHONDRIAL"/>
    <property type="match status" value="1"/>
</dbReference>
<dbReference type="OrthoDB" id="9807125at2"/>
<dbReference type="Pfam" id="PF00571">
    <property type="entry name" value="CBS"/>
    <property type="match status" value="2"/>
</dbReference>
<feature type="domain" description="CBS" evidence="3">
    <location>
        <begin position="75"/>
        <end position="131"/>
    </location>
</feature>
<sequence>MLVTEILKGKGHAVWSVAPDLPLAEACAELERRSVGAVIVCDGDRVVGVLSERDVVRAIARGGEAVLSRPVSDYMTADVVFAAPGETVGVLMQRMTDRRIRHLPVLADGRLNGVISIGDVVKCQIDEATREADSLRTYIAAG</sequence>
<dbReference type="AlphaFoldDB" id="A0A1I6SF75"/>
<gene>
    <name evidence="4" type="ORF">SAMN05192570_2346</name>
</gene>
<evidence type="ECO:0000313" key="4">
    <source>
        <dbReference type="EMBL" id="SFS75625.1"/>
    </source>
</evidence>
<dbReference type="PROSITE" id="PS51371">
    <property type="entry name" value="CBS"/>
    <property type="match status" value="2"/>
</dbReference>
<organism evidence="4 5">
    <name type="scientific">Brevundimonas viscosa</name>
    <dbReference type="NCBI Taxonomy" id="871741"/>
    <lineage>
        <taxon>Bacteria</taxon>
        <taxon>Pseudomonadati</taxon>
        <taxon>Pseudomonadota</taxon>
        <taxon>Alphaproteobacteria</taxon>
        <taxon>Caulobacterales</taxon>
        <taxon>Caulobacteraceae</taxon>
        <taxon>Brevundimonas</taxon>
    </lineage>
</organism>
<evidence type="ECO:0000259" key="3">
    <source>
        <dbReference type="PROSITE" id="PS51371"/>
    </source>
</evidence>
<dbReference type="SUPFAM" id="SSF54631">
    <property type="entry name" value="CBS-domain pair"/>
    <property type="match status" value="1"/>
</dbReference>
<keyword evidence="5" id="KW-1185">Reference proteome</keyword>
<reference evidence="5" key="1">
    <citation type="submission" date="2016-10" db="EMBL/GenBank/DDBJ databases">
        <authorList>
            <person name="Varghese N."/>
            <person name="Submissions S."/>
        </authorList>
    </citation>
    <scope>NUCLEOTIDE SEQUENCE [LARGE SCALE GENOMIC DNA]</scope>
    <source>
        <strain evidence="5">CGMCC 1.10683</strain>
    </source>
</reference>